<name>A0AAD8I8K0_9APIA</name>
<evidence type="ECO:0000313" key="3">
    <source>
        <dbReference type="Proteomes" id="UP001237642"/>
    </source>
</evidence>
<reference evidence="2" key="1">
    <citation type="submission" date="2023-02" db="EMBL/GenBank/DDBJ databases">
        <title>Genome of toxic invasive species Heracleum sosnowskyi carries increased number of genes despite the absence of recent whole-genome duplications.</title>
        <authorList>
            <person name="Schelkunov M."/>
            <person name="Shtratnikova V."/>
            <person name="Makarenko M."/>
            <person name="Klepikova A."/>
            <person name="Omelchenko D."/>
            <person name="Novikova G."/>
            <person name="Obukhova E."/>
            <person name="Bogdanov V."/>
            <person name="Penin A."/>
            <person name="Logacheva M."/>
        </authorList>
    </citation>
    <scope>NUCLEOTIDE SEQUENCE</scope>
    <source>
        <strain evidence="2">Hsosn_3</strain>
        <tissue evidence="2">Leaf</tissue>
    </source>
</reference>
<proteinExistence type="predicted"/>
<feature type="compositionally biased region" description="Acidic residues" evidence="1">
    <location>
        <begin position="74"/>
        <end position="85"/>
    </location>
</feature>
<evidence type="ECO:0000313" key="2">
    <source>
        <dbReference type="EMBL" id="KAK1380765.1"/>
    </source>
</evidence>
<accession>A0AAD8I8K0</accession>
<feature type="compositionally biased region" description="Basic and acidic residues" evidence="1">
    <location>
        <begin position="86"/>
        <end position="109"/>
    </location>
</feature>
<protein>
    <submittedName>
        <fullName evidence="2">Uncharacterized protein</fullName>
    </submittedName>
</protein>
<reference evidence="2" key="2">
    <citation type="submission" date="2023-05" db="EMBL/GenBank/DDBJ databases">
        <authorList>
            <person name="Schelkunov M.I."/>
        </authorList>
    </citation>
    <scope>NUCLEOTIDE SEQUENCE</scope>
    <source>
        <strain evidence="2">Hsosn_3</strain>
        <tissue evidence="2">Leaf</tissue>
    </source>
</reference>
<keyword evidence="3" id="KW-1185">Reference proteome</keyword>
<dbReference type="EMBL" id="JAUIZM010000006">
    <property type="protein sequence ID" value="KAK1380765.1"/>
    <property type="molecule type" value="Genomic_DNA"/>
</dbReference>
<gene>
    <name evidence="2" type="ORF">POM88_027509</name>
</gene>
<dbReference type="AlphaFoldDB" id="A0AAD8I8K0"/>
<organism evidence="2 3">
    <name type="scientific">Heracleum sosnowskyi</name>
    <dbReference type="NCBI Taxonomy" id="360622"/>
    <lineage>
        <taxon>Eukaryota</taxon>
        <taxon>Viridiplantae</taxon>
        <taxon>Streptophyta</taxon>
        <taxon>Embryophyta</taxon>
        <taxon>Tracheophyta</taxon>
        <taxon>Spermatophyta</taxon>
        <taxon>Magnoliopsida</taxon>
        <taxon>eudicotyledons</taxon>
        <taxon>Gunneridae</taxon>
        <taxon>Pentapetalae</taxon>
        <taxon>asterids</taxon>
        <taxon>campanulids</taxon>
        <taxon>Apiales</taxon>
        <taxon>Apiaceae</taxon>
        <taxon>Apioideae</taxon>
        <taxon>apioid superclade</taxon>
        <taxon>Tordylieae</taxon>
        <taxon>Tordyliinae</taxon>
        <taxon>Heracleum</taxon>
    </lineage>
</organism>
<dbReference type="Proteomes" id="UP001237642">
    <property type="component" value="Unassembled WGS sequence"/>
</dbReference>
<comment type="caution">
    <text evidence="2">The sequence shown here is derived from an EMBL/GenBank/DDBJ whole genome shotgun (WGS) entry which is preliminary data.</text>
</comment>
<feature type="region of interest" description="Disordered" evidence="1">
    <location>
        <begin position="72"/>
        <end position="109"/>
    </location>
</feature>
<sequence length="109" mass="12050">MLLIELFRNAVATAQTNPGHFQRELNTMELESLARNLIEVSDPASRGNFNTMFFQEVVNIVSTVMTDICNKYEEENDVSGDEDDDGPRGEEDNGDDGGHGAENHGDAEM</sequence>
<evidence type="ECO:0000256" key="1">
    <source>
        <dbReference type="SAM" id="MobiDB-lite"/>
    </source>
</evidence>